<dbReference type="InterPro" id="IPR011538">
    <property type="entry name" value="Nuo51_FMN-bd"/>
</dbReference>
<gene>
    <name evidence="11" type="ORF">SAMN04489716_7122</name>
</gene>
<evidence type="ECO:0000256" key="6">
    <source>
        <dbReference type="ARBA" id="ARBA00022643"/>
    </source>
</evidence>
<name>A0A1H2CWM8_9ACTN</name>
<dbReference type="SUPFAM" id="SSF140490">
    <property type="entry name" value="Nqo1C-terminal domain-like"/>
    <property type="match status" value="1"/>
</dbReference>
<evidence type="ECO:0000256" key="7">
    <source>
        <dbReference type="ARBA" id="ARBA00022723"/>
    </source>
</evidence>
<comment type="cofactor">
    <cofactor evidence="2">
        <name>[4Fe-4S] cluster</name>
        <dbReference type="ChEBI" id="CHEBI:49883"/>
    </cofactor>
</comment>
<dbReference type="GO" id="GO:0051539">
    <property type="term" value="F:4 iron, 4 sulfur cluster binding"/>
    <property type="evidence" value="ECO:0007669"/>
    <property type="project" value="UniProtKB-KW"/>
</dbReference>
<evidence type="ECO:0000256" key="3">
    <source>
        <dbReference type="ARBA" id="ARBA00007523"/>
    </source>
</evidence>
<dbReference type="InterPro" id="IPR037225">
    <property type="entry name" value="Nuo51_FMN-bd_sf"/>
</dbReference>
<comment type="cofactor">
    <cofactor evidence="1">
        <name>FMN</name>
        <dbReference type="ChEBI" id="CHEBI:58210"/>
    </cofactor>
</comment>
<dbReference type="STRING" id="113562.SAMN04489716_7122"/>
<dbReference type="PANTHER" id="PTHR11780:SF10">
    <property type="entry name" value="NADH DEHYDROGENASE [UBIQUINONE] FLAVOPROTEIN 1, MITOCHONDRIAL"/>
    <property type="match status" value="1"/>
</dbReference>
<feature type="domain" description="NADH-ubiquinone oxidoreductase 51kDa subunit iron-sulphur binding" evidence="10">
    <location>
        <begin position="301"/>
        <end position="346"/>
    </location>
</feature>
<proteinExistence type="inferred from homology"/>
<dbReference type="GO" id="GO:0003954">
    <property type="term" value="F:NADH dehydrogenase activity"/>
    <property type="evidence" value="ECO:0007669"/>
    <property type="project" value="TreeGrafter"/>
</dbReference>
<sequence length="398" mass="40243">MTGMMTAQVEQRLLTGDRAHGPLPALSGAEIITMAREAGITGRGGAGFPVWRKLSAVAAVGRPAVVIANAAEGEPAAGKDKALLTVAPNLILDGLQLAARATGAKTAHFYAPAAALGPIRALLDERRRAGLDPVPVGLHAAPDAFVSGEESAVVGAVSGRGAVPADKRIRITESGVDGAPTLVQNVETLAHLALIARYGPDWFRGAGTADEPGTFLATVSGSVNRPGIVVEAGYGVPLGDLIAAAGGVAATGIQAVLVGGYHGGWVPADPALPVSRAALAPYSAAPGAGVIIALPATSCGLTETARIANYLAGEVAGQCGPCVNGLPRMAETLSDLARRRNRPGLPAEVERLARLVTGRGACRHPDGTARLVLSAMRAFEADVAAHLTGRCLALEGSW</sequence>
<dbReference type="Pfam" id="PF01512">
    <property type="entry name" value="Complex1_51K"/>
    <property type="match status" value="1"/>
</dbReference>
<evidence type="ECO:0000256" key="4">
    <source>
        <dbReference type="ARBA" id="ARBA00022485"/>
    </source>
</evidence>
<dbReference type="PANTHER" id="PTHR11780">
    <property type="entry name" value="NADH-UBIQUINONE OXIDOREDUCTASE FLAVOPROTEIN 1 NDUFV1"/>
    <property type="match status" value="1"/>
</dbReference>
<dbReference type="Pfam" id="PF10589">
    <property type="entry name" value="NADH_4Fe-4S"/>
    <property type="match status" value="1"/>
</dbReference>
<dbReference type="RefSeq" id="WP_197686017.1">
    <property type="nucleotide sequence ID" value="NZ_BOMJ01000050.1"/>
</dbReference>
<protein>
    <submittedName>
        <fullName evidence="11">NADH:ubiquinone oxidoreductase, NADH-binding subunit (Chain F)</fullName>
    </submittedName>
</protein>
<dbReference type="Gene3D" id="3.40.50.11540">
    <property type="entry name" value="NADH-ubiquinone oxidoreductase 51kDa subunit"/>
    <property type="match status" value="1"/>
</dbReference>
<evidence type="ECO:0000313" key="11">
    <source>
        <dbReference type="EMBL" id="SDT74873.1"/>
    </source>
</evidence>
<evidence type="ECO:0000313" key="12">
    <source>
        <dbReference type="Proteomes" id="UP000198688"/>
    </source>
</evidence>
<keyword evidence="12" id="KW-1185">Reference proteome</keyword>
<evidence type="ECO:0000259" key="10">
    <source>
        <dbReference type="SMART" id="SM00928"/>
    </source>
</evidence>
<dbReference type="Gene3D" id="3.10.20.600">
    <property type="match status" value="1"/>
</dbReference>
<evidence type="ECO:0000256" key="5">
    <source>
        <dbReference type="ARBA" id="ARBA00022630"/>
    </source>
</evidence>
<dbReference type="GO" id="GO:0046872">
    <property type="term" value="F:metal ion binding"/>
    <property type="evidence" value="ECO:0007669"/>
    <property type="project" value="UniProtKB-KW"/>
</dbReference>
<comment type="similarity">
    <text evidence="3">Belongs to the complex I 51 kDa subunit family.</text>
</comment>
<dbReference type="SMART" id="SM00928">
    <property type="entry name" value="NADH_4Fe-4S"/>
    <property type="match status" value="1"/>
</dbReference>
<reference evidence="11 12" key="1">
    <citation type="submission" date="2016-10" db="EMBL/GenBank/DDBJ databases">
        <authorList>
            <person name="de Groot N.N."/>
        </authorList>
    </citation>
    <scope>NUCLEOTIDE SEQUENCE [LARGE SCALE GENOMIC DNA]</scope>
    <source>
        <strain evidence="11 12">DSM 43941</strain>
    </source>
</reference>
<keyword evidence="6" id="KW-0288">FMN</keyword>
<dbReference type="InterPro" id="IPR050837">
    <property type="entry name" value="ComplexI_51kDa_subunit"/>
</dbReference>
<evidence type="ECO:0000256" key="1">
    <source>
        <dbReference type="ARBA" id="ARBA00001917"/>
    </source>
</evidence>
<accession>A0A1H2CWM8</accession>
<dbReference type="GO" id="GO:0045333">
    <property type="term" value="P:cellular respiration"/>
    <property type="evidence" value="ECO:0007669"/>
    <property type="project" value="TreeGrafter"/>
</dbReference>
<dbReference type="EMBL" id="LT629758">
    <property type="protein sequence ID" value="SDT74873.1"/>
    <property type="molecule type" value="Genomic_DNA"/>
</dbReference>
<organism evidence="11 12">
    <name type="scientific">Actinoplanes derwentensis</name>
    <dbReference type="NCBI Taxonomy" id="113562"/>
    <lineage>
        <taxon>Bacteria</taxon>
        <taxon>Bacillati</taxon>
        <taxon>Actinomycetota</taxon>
        <taxon>Actinomycetes</taxon>
        <taxon>Micromonosporales</taxon>
        <taxon>Micromonosporaceae</taxon>
        <taxon>Actinoplanes</taxon>
    </lineage>
</organism>
<keyword evidence="9" id="KW-0411">Iron-sulfur</keyword>
<dbReference type="InterPro" id="IPR037207">
    <property type="entry name" value="Nuop51_4Fe4S-bd_sf"/>
</dbReference>
<dbReference type="Gene3D" id="1.20.1440.230">
    <property type="entry name" value="NADH-ubiquinone oxidoreductase 51kDa subunit, iron-sulphur binding domain"/>
    <property type="match status" value="1"/>
</dbReference>
<keyword evidence="4" id="KW-0004">4Fe-4S</keyword>
<keyword evidence="7" id="KW-0479">Metal-binding</keyword>
<dbReference type="SUPFAM" id="SSF142019">
    <property type="entry name" value="Nqo1 FMN-binding domain-like"/>
    <property type="match status" value="1"/>
</dbReference>
<dbReference type="SUPFAM" id="SSF142984">
    <property type="entry name" value="Nqo1 middle domain-like"/>
    <property type="match status" value="1"/>
</dbReference>
<evidence type="ECO:0000256" key="8">
    <source>
        <dbReference type="ARBA" id="ARBA00023004"/>
    </source>
</evidence>
<dbReference type="InterPro" id="IPR019575">
    <property type="entry name" value="Nuop51_4Fe4S-bd"/>
</dbReference>
<keyword evidence="11" id="KW-0830">Ubiquinone</keyword>
<evidence type="ECO:0000256" key="9">
    <source>
        <dbReference type="ARBA" id="ARBA00023014"/>
    </source>
</evidence>
<evidence type="ECO:0000256" key="2">
    <source>
        <dbReference type="ARBA" id="ARBA00001966"/>
    </source>
</evidence>
<keyword evidence="5" id="KW-0285">Flavoprotein</keyword>
<dbReference type="Proteomes" id="UP000198688">
    <property type="component" value="Chromosome I"/>
</dbReference>
<keyword evidence="8" id="KW-0408">Iron</keyword>
<dbReference type="AlphaFoldDB" id="A0A1H2CWM8"/>